<keyword evidence="2" id="KW-1185">Reference proteome</keyword>
<dbReference type="AlphaFoldDB" id="A0AAV3ZIF4"/>
<reference evidence="1 2" key="1">
    <citation type="journal article" date="2021" name="Elife">
        <title>Chloroplast acquisition without the gene transfer in kleptoplastic sea slugs, Plakobranchus ocellatus.</title>
        <authorList>
            <person name="Maeda T."/>
            <person name="Takahashi S."/>
            <person name="Yoshida T."/>
            <person name="Shimamura S."/>
            <person name="Takaki Y."/>
            <person name="Nagai Y."/>
            <person name="Toyoda A."/>
            <person name="Suzuki Y."/>
            <person name="Arimoto A."/>
            <person name="Ishii H."/>
            <person name="Satoh N."/>
            <person name="Nishiyama T."/>
            <person name="Hasebe M."/>
            <person name="Maruyama T."/>
            <person name="Minagawa J."/>
            <person name="Obokata J."/>
            <person name="Shigenobu S."/>
        </authorList>
    </citation>
    <scope>NUCLEOTIDE SEQUENCE [LARGE SCALE GENOMIC DNA]</scope>
</reference>
<name>A0AAV3ZIF4_9GAST</name>
<gene>
    <name evidence="1" type="ORF">PoB_002160700</name>
</gene>
<dbReference type="EMBL" id="BLXT01002484">
    <property type="protein sequence ID" value="GFN95101.1"/>
    <property type="molecule type" value="Genomic_DNA"/>
</dbReference>
<evidence type="ECO:0000313" key="1">
    <source>
        <dbReference type="EMBL" id="GFN95101.1"/>
    </source>
</evidence>
<organism evidence="1 2">
    <name type="scientific">Plakobranchus ocellatus</name>
    <dbReference type="NCBI Taxonomy" id="259542"/>
    <lineage>
        <taxon>Eukaryota</taxon>
        <taxon>Metazoa</taxon>
        <taxon>Spiralia</taxon>
        <taxon>Lophotrochozoa</taxon>
        <taxon>Mollusca</taxon>
        <taxon>Gastropoda</taxon>
        <taxon>Heterobranchia</taxon>
        <taxon>Euthyneura</taxon>
        <taxon>Panpulmonata</taxon>
        <taxon>Sacoglossa</taxon>
        <taxon>Placobranchoidea</taxon>
        <taxon>Plakobranchidae</taxon>
        <taxon>Plakobranchus</taxon>
    </lineage>
</organism>
<sequence>MNIPFKGTIPPSLAFPPSQSGHRLRLALPFFHLKITVDTHDDRRQCCVREANKPGTLPEGNLVLASLFIPPHSHLPSVKYSDSSNIIDTPDELPMAFKITSSSLEGALFICVPRVKDFA</sequence>
<proteinExistence type="predicted"/>
<dbReference type="Proteomes" id="UP000735302">
    <property type="component" value="Unassembled WGS sequence"/>
</dbReference>
<accession>A0AAV3ZIF4</accession>
<comment type="caution">
    <text evidence="1">The sequence shown here is derived from an EMBL/GenBank/DDBJ whole genome shotgun (WGS) entry which is preliminary data.</text>
</comment>
<protein>
    <submittedName>
        <fullName evidence="1">Uncharacterized protein</fullName>
    </submittedName>
</protein>
<evidence type="ECO:0000313" key="2">
    <source>
        <dbReference type="Proteomes" id="UP000735302"/>
    </source>
</evidence>